<evidence type="ECO:0000256" key="6">
    <source>
        <dbReference type="ARBA" id="ARBA00022840"/>
    </source>
</evidence>
<evidence type="ECO:0000256" key="7">
    <source>
        <dbReference type="ARBA" id="ARBA00022967"/>
    </source>
</evidence>
<keyword evidence="6" id="KW-0067">ATP-binding</keyword>
<accession>A0A6J7UBT0</accession>
<dbReference type="GO" id="GO:0016887">
    <property type="term" value="F:ATP hydrolysis activity"/>
    <property type="evidence" value="ECO:0007669"/>
    <property type="project" value="InterPro"/>
</dbReference>
<dbReference type="InterPro" id="IPR001757">
    <property type="entry name" value="P_typ_ATPase"/>
</dbReference>
<dbReference type="PRINTS" id="PR00119">
    <property type="entry name" value="CATATPASE"/>
</dbReference>
<dbReference type="InterPro" id="IPR018303">
    <property type="entry name" value="ATPase_P-typ_P_site"/>
</dbReference>
<dbReference type="Pfam" id="PF00122">
    <property type="entry name" value="E1-E2_ATPase"/>
    <property type="match status" value="1"/>
</dbReference>
<dbReference type="SUPFAM" id="SSF81665">
    <property type="entry name" value="Calcium ATPase, transmembrane domain M"/>
    <property type="match status" value="1"/>
</dbReference>
<dbReference type="InterPro" id="IPR023298">
    <property type="entry name" value="ATPase_P-typ_TM_dom_sf"/>
</dbReference>
<evidence type="ECO:0000256" key="5">
    <source>
        <dbReference type="ARBA" id="ARBA00022741"/>
    </source>
</evidence>
<feature type="transmembrane region" description="Helical" evidence="10">
    <location>
        <begin position="99"/>
        <end position="117"/>
    </location>
</feature>
<dbReference type="InterPro" id="IPR044492">
    <property type="entry name" value="P_typ_ATPase_HD_dom"/>
</dbReference>
<dbReference type="CDD" id="cd00371">
    <property type="entry name" value="HMA"/>
    <property type="match status" value="1"/>
</dbReference>
<dbReference type="CDD" id="cd02094">
    <property type="entry name" value="P-type_ATPase_Cu-like"/>
    <property type="match status" value="1"/>
</dbReference>
<feature type="transmembrane region" description="Helical" evidence="10">
    <location>
        <begin position="699"/>
        <end position="718"/>
    </location>
</feature>
<evidence type="ECO:0000256" key="1">
    <source>
        <dbReference type="ARBA" id="ARBA00004127"/>
    </source>
</evidence>
<reference evidence="12" key="1">
    <citation type="submission" date="2020-05" db="EMBL/GenBank/DDBJ databases">
        <authorList>
            <person name="Chiriac C."/>
            <person name="Salcher M."/>
            <person name="Ghai R."/>
            <person name="Kavagutti S V."/>
        </authorList>
    </citation>
    <scope>NUCLEOTIDE SEQUENCE</scope>
</reference>
<dbReference type="NCBIfam" id="TIGR01511">
    <property type="entry name" value="ATPase-IB1_Cu"/>
    <property type="match status" value="1"/>
</dbReference>
<evidence type="ECO:0000256" key="4">
    <source>
        <dbReference type="ARBA" id="ARBA00022723"/>
    </source>
</evidence>
<dbReference type="SUPFAM" id="SSF56784">
    <property type="entry name" value="HAD-like"/>
    <property type="match status" value="1"/>
</dbReference>
<dbReference type="AlphaFoldDB" id="A0A6J7UBT0"/>
<dbReference type="Pfam" id="PF00403">
    <property type="entry name" value="HMA"/>
    <property type="match status" value="1"/>
</dbReference>
<dbReference type="InterPro" id="IPR017969">
    <property type="entry name" value="Heavy-metal-associated_CS"/>
</dbReference>
<dbReference type="PROSITE" id="PS00154">
    <property type="entry name" value="ATPASE_E1_E2"/>
    <property type="match status" value="1"/>
</dbReference>
<evidence type="ECO:0000256" key="8">
    <source>
        <dbReference type="ARBA" id="ARBA00022989"/>
    </source>
</evidence>
<dbReference type="SUPFAM" id="SSF55008">
    <property type="entry name" value="HMA, heavy metal-associated domain"/>
    <property type="match status" value="1"/>
</dbReference>
<dbReference type="PANTHER" id="PTHR43520">
    <property type="entry name" value="ATP7, ISOFORM B"/>
    <property type="match status" value="1"/>
</dbReference>
<keyword evidence="5" id="KW-0547">Nucleotide-binding</keyword>
<dbReference type="InterPro" id="IPR008250">
    <property type="entry name" value="ATPase_P-typ_transduc_dom_A_sf"/>
</dbReference>
<feature type="transmembrane region" description="Helical" evidence="10">
    <location>
        <begin position="123"/>
        <end position="140"/>
    </location>
</feature>
<keyword evidence="7" id="KW-1278">Translocase</keyword>
<sequence length="753" mass="79357">MSTLEELPLTVEFAVSGMTCGACAARIQDQLNKIDGVDASVNYATETATVRTRFGVQTDDLIHAVEEAGYGAALREADAPVGATEEEFAESLLALRNRLVICALLTAPVFFFSMFESMQFHNWQWWALVFSAPVVTWGAWPFHRAAVMNLRHRATTMDTLISIGVVAAVAWSLWALIWGDAASSYGSMSGMSGMEGMSHSSYHVYFEVAATVTVFILTGRYLEARAKRSAGNALRALLALGAHTAVVLENGIEREVDAKNLQVNDVIVVRPGEKIATDGVVIEGDSSIDMSMLTGESVPVDVVAGDAVTGATINLTGRLKVRVSRVGADTTFAHMAKLVREAQATKAPVQKLADKVSSIFVPVVLLISLATLIAWFVIDGDATKAFTAAVAVLIIACPCALGLATPTALMVGSGRGAQLGIVIKGVDVLQSTRRIDTVVFDKTGTVTTGVMQLRNVVCAEGIERRDALRMIGALELASEHPIARAIAIAAQKESGILPDVQEFVSLAGMGARGVVEGVSVMVGHERLLQKELILIPGPLRTALADARAQGNTAVVAAWGGSARAVCVVADQPKSTSKEAIATLRAMGLAPVLLTGDNQATAMAIALQVGIDADDYHVRGGVLPDEKVAVIRELQDRGYAVAMVGDGVNDAAALAQADVGIAMGTGTDVAMQASDLTIVSGDLRLVADAIALSRATLRTIGANVFWAFAYNAAAIPLAASGRLNPMWAGLAMACSSVFVVMNSLRLRRVKLRHR</sequence>
<name>A0A6J7UBT0_9ZZZZ</name>
<evidence type="ECO:0000259" key="11">
    <source>
        <dbReference type="PROSITE" id="PS50846"/>
    </source>
</evidence>
<dbReference type="EMBL" id="CAFBQU010000010">
    <property type="protein sequence ID" value="CAB5063251.1"/>
    <property type="molecule type" value="Genomic_DNA"/>
</dbReference>
<proteinExistence type="inferred from homology"/>
<dbReference type="FunFam" id="2.70.150.10:FF:000002">
    <property type="entry name" value="Copper-transporting ATPase 1, putative"/>
    <property type="match status" value="1"/>
</dbReference>
<gene>
    <name evidence="12" type="ORF">UFOPK4347_00567</name>
</gene>
<dbReference type="InterPro" id="IPR027256">
    <property type="entry name" value="P-typ_ATPase_IB"/>
</dbReference>
<dbReference type="PRINTS" id="PR00120">
    <property type="entry name" value="HATPASE"/>
</dbReference>
<dbReference type="InterPro" id="IPR023299">
    <property type="entry name" value="ATPase_P-typ_cyto_dom_N"/>
</dbReference>
<evidence type="ECO:0000256" key="9">
    <source>
        <dbReference type="ARBA" id="ARBA00023136"/>
    </source>
</evidence>
<evidence type="ECO:0000313" key="12">
    <source>
        <dbReference type="EMBL" id="CAB5063251.1"/>
    </source>
</evidence>
<protein>
    <submittedName>
        <fullName evidence="12">Unannotated protein</fullName>
    </submittedName>
</protein>
<evidence type="ECO:0000256" key="10">
    <source>
        <dbReference type="SAM" id="Phobius"/>
    </source>
</evidence>
<dbReference type="Pfam" id="PF00702">
    <property type="entry name" value="Hydrolase"/>
    <property type="match status" value="1"/>
</dbReference>
<keyword evidence="9 10" id="KW-0472">Membrane</keyword>
<dbReference type="InterPro" id="IPR059000">
    <property type="entry name" value="ATPase_P-type_domA"/>
</dbReference>
<feature type="transmembrane region" description="Helical" evidence="10">
    <location>
        <begin position="202"/>
        <end position="222"/>
    </location>
</feature>
<dbReference type="GO" id="GO:0043682">
    <property type="term" value="F:P-type divalent copper transporter activity"/>
    <property type="evidence" value="ECO:0007669"/>
    <property type="project" value="TreeGrafter"/>
</dbReference>
<comment type="similarity">
    <text evidence="2">Belongs to the cation transport ATPase (P-type) (TC 3.A.3) family. Type IB subfamily.</text>
</comment>
<organism evidence="12">
    <name type="scientific">freshwater metagenome</name>
    <dbReference type="NCBI Taxonomy" id="449393"/>
    <lineage>
        <taxon>unclassified sequences</taxon>
        <taxon>metagenomes</taxon>
        <taxon>ecological metagenomes</taxon>
    </lineage>
</organism>
<dbReference type="SFLD" id="SFLDS00003">
    <property type="entry name" value="Haloacid_Dehalogenase"/>
    <property type="match status" value="1"/>
</dbReference>
<dbReference type="PANTHER" id="PTHR43520:SF8">
    <property type="entry name" value="P-TYPE CU(+) TRANSPORTER"/>
    <property type="match status" value="1"/>
</dbReference>
<feature type="transmembrane region" description="Helical" evidence="10">
    <location>
        <begin position="724"/>
        <end position="743"/>
    </location>
</feature>
<dbReference type="SFLD" id="SFLDF00027">
    <property type="entry name" value="p-type_atpase"/>
    <property type="match status" value="1"/>
</dbReference>
<dbReference type="GO" id="GO:0012505">
    <property type="term" value="C:endomembrane system"/>
    <property type="evidence" value="ECO:0007669"/>
    <property type="project" value="UniProtKB-SubCell"/>
</dbReference>
<feature type="transmembrane region" description="Helical" evidence="10">
    <location>
        <begin position="384"/>
        <end position="405"/>
    </location>
</feature>
<dbReference type="Gene3D" id="3.40.50.1000">
    <property type="entry name" value="HAD superfamily/HAD-like"/>
    <property type="match status" value="1"/>
</dbReference>
<feature type="transmembrane region" description="Helical" evidence="10">
    <location>
        <begin position="160"/>
        <end position="182"/>
    </location>
</feature>
<keyword evidence="8 10" id="KW-1133">Transmembrane helix</keyword>
<feature type="domain" description="HMA" evidence="11">
    <location>
        <begin position="9"/>
        <end position="73"/>
    </location>
</feature>
<evidence type="ECO:0000256" key="3">
    <source>
        <dbReference type="ARBA" id="ARBA00022692"/>
    </source>
</evidence>
<dbReference type="InterPro" id="IPR036412">
    <property type="entry name" value="HAD-like_sf"/>
</dbReference>
<feature type="transmembrane region" description="Helical" evidence="10">
    <location>
        <begin position="359"/>
        <end position="378"/>
    </location>
</feature>
<dbReference type="Gene3D" id="3.30.70.100">
    <property type="match status" value="1"/>
</dbReference>
<dbReference type="InterPro" id="IPR036163">
    <property type="entry name" value="HMA_dom_sf"/>
</dbReference>
<dbReference type="SFLD" id="SFLDG00002">
    <property type="entry name" value="C1.7:_P-type_atpase_like"/>
    <property type="match status" value="1"/>
</dbReference>
<dbReference type="GO" id="GO:0016020">
    <property type="term" value="C:membrane"/>
    <property type="evidence" value="ECO:0007669"/>
    <property type="project" value="InterPro"/>
</dbReference>
<dbReference type="InterPro" id="IPR023214">
    <property type="entry name" value="HAD_sf"/>
</dbReference>
<dbReference type="NCBIfam" id="TIGR01525">
    <property type="entry name" value="ATPase-IB_hvy"/>
    <property type="match status" value="1"/>
</dbReference>
<dbReference type="PROSITE" id="PS50846">
    <property type="entry name" value="HMA_2"/>
    <property type="match status" value="1"/>
</dbReference>
<dbReference type="GO" id="GO:0005507">
    <property type="term" value="F:copper ion binding"/>
    <property type="evidence" value="ECO:0007669"/>
    <property type="project" value="TreeGrafter"/>
</dbReference>
<dbReference type="GO" id="GO:0005524">
    <property type="term" value="F:ATP binding"/>
    <property type="evidence" value="ECO:0007669"/>
    <property type="project" value="UniProtKB-KW"/>
</dbReference>
<dbReference type="SUPFAM" id="SSF81653">
    <property type="entry name" value="Calcium ATPase, transduction domain A"/>
    <property type="match status" value="1"/>
</dbReference>
<dbReference type="InterPro" id="IPR006121">
    <property type="entry name" value="HMA_dom"/>
</dbReference>
<comment type="subcellular location">
    <subcellularLocation>
        <location evidence="1">Endomembrane system</location>
        <topology evidence="1">Multi-pass membrane protein</topology>
    </subcellularLocation>
</comment>
<keyword evidence="3 10" id="KW-0812">Transmembrane</keyword>
<keyword evidence="4" id="KW-0479">Metal-binding</keyword>
<dbReference type="Gene3D" id="2.70.150.10">
    <property type="entry name" value="Calcium-transporting ATPase, cytoplasmic transduction domain A"/>
    <property type="match status" value="1"/>
</dbReference>
<dbReference type="Gene3D" id="3.40.1110.10">
    <property type="entry name" value="Calcium-transporting ATPase, cytoplasmic domain N"/>
    <property type="match status" value="1"/>
</dbReference>
<dbReference type="PROSITE" id="PS01047">
    <property type="entry name" value="HMA_1"/>
    <property type="match status" value="1"/>
</dbReference>
<dbReference type="FunFam" id="3.30.70.100:FF:000005">
    <property type="entry name" value="Copper-exporting P-type ATPase A"/>
    <property type="match status" value="1"/>
</dbReference>
<evidence type="ECO:0000256" key="2">
    <source>
        <dbReference type="ARBA" id="ARBA00006024"/>
    </source>
</evidence>
<dbReference type="GO" id="GO:0055070">
    <property type="term" value="P:copper ion homeostasis"/>
    <property type="evidence" value="ECO:0007669"/>
    <property type="project" value="TreeGrafter"/>
</dbReference>
<dbReference type="NCBIfam" id="TIGR01494">
    <property type="entry name" value="ATPase_P-type"/>
    <property type="match status" value="1"/>
</dbReference>